<dbReference type="Pfam" id="PF13672">
    <property type="entry name" value="PP2C_2"/>
    <property type="match status" value="1"/>
</dbReference>
<dbReference type="PROSITE" id="PS51746">
    <property type="entry name" value="PPM_2"/>
    <property type="match status" value="1"/>
</dbReference>
<dbReference type="RefSeq" id="WP_337711920.1">
    <property type="nucleotide sequence ID" value="NZ_JBBEGL010000001.1"/>
</dbReference>
<gene>
    <name evidence="2" type="ORF">WCD41_03190</name>
</gene>
<dbReference type="InterPro" id="IPR001932">
    <property type="entry name" value="PPM-type_phosphatase-like_dom"/>
</dbReference>
<dbReference type="SMART" id="SM00332">
    <property type="entry name" value="PP2Cc"/>
    <property type="match status" value="1"/>
</dbReference>
<evidence type="ECO:0000313" key="2">
    <source>
        <dbReference type="EMBL" id="MEJ2885440.1"/>
    </source>
</evidence>
<reference evidence="2 3" key="1">
    <citation type="submission" date="2024-03" db="EMBL/GenBank/DDBJ databases">
        <title>Actinomycetospora sp. OC33-EN06, a novel actinomycete isolated from wild orchid (Aerides multiflora).</title>
        <authorList>
            <person name="Suriyachadkun C."/>
        </authorList>
    </citation>
    <scope>NUCLEOTIDE SEQUENCE [LARGE SCALE GENOMIC DNA]</scope>
    <source>
        <strain evidence="2 3">OC33-EN06</strain>
    </source>
</reference>
<sequence length="216" mass="21866">MNGYASCTEARSGRENHDRWAADPTAGWFVVADGIGSLADAGATAQVVVDRIAAGVPAGSTSALRTVLAGVSDHVRATARYGPGNAGAAVVVLEVRADTVLTAHLGDCRVLLLRAGRLLPLTADHRRDDGALTRFAGMPGPADPAVAEHRREPDDLLVLASDGLTVLDDAAIAAELADVAAGHRAPDTACAALVVRARAAGGTDDVTVLLVAPGTA</sequence>
<keyword evidence="3" id="KW-1185">Reference proteome</keyword>
<comment type="caution">
    <text evidence="2">The sequence shown here is derived from an EMBL/GenBank/DDBJ whole genome shotgun (WGS) entry which is preliminary data.</text>
</comment>
<evidence type="ECO:0000313" key="3">
    <source>
        <dbReference type="Proteomes" id="UP001370100"/>
    </source>
</evidence>
<protein>
    <submittedName>
        <fullName evidence="2">Protein phosphatase 2C domain-containing protein</fullName>
    </submittedName>
</protein>
<evidence type="ECO:0000259" key="1">
    <source>
        <dbReference type="PROSITE" id="PS51746"/>
    </source>
</evidence>
<accession>A0ABU8MZ94</accession>
<proteinExistence type="predicted"/>
<dbReference type="PANTHER" id="PTHR47992">
    <property type="entry name" value="PROTEIN PHOSPHATASE"/>
    <property type="match status" value="1"/>
</dbReference>
<dbReference type="InterPro" id="IPR036457">
    <property type="entry name" value="PPM-type-like_dom_sf"/>
</dbReference>
<feature type="domain" description="PPM-type phosphatase" evidence="1">
    <location>
        <begin position="3"/>
        <end position="213"/>
    </location>
</feature>
<dbReference type="SMART" id="SM00331">
    <property type="entry name" value="PP2C_SIG"/>
    <property type="match status" value="1"/>
</dbReference>
<dbReference type="EMBL" id="JBBEGL010000001">
    <property type="protein sequence ID" value="MEJ2885440.1"/>
    <property type="molecule type" value="Genomic_DNA"/>
</dbReference>
<name>A0ABU8MZ94_9PSEU</name>
<dbReference type="InterPro" id="IPR015655">
    <property type="entry name" value="PP2C"/>
</dbReference>
<organism evidence="2 3">
    <name type="scientific">Actinomycetospora aeridis</name>
    <dbReference type="NCBI Taxonomy" id="3129231"/>
    <lineage>
        <taxon>Bacteria</taxon>
        <taxon>Bacillati</taxon>
        <taxon>Actinomycetota</taxon>
        <taxon>Actinomycetes</taxon>
        <taxon>Pseudonocardiales</taxon>
        <taxon>Pseudonocardiaceae</taxon>
        <taxon>Actinomycetospora</taxon>
    </lineage>
</organism>
<dbReference type="SUPFAM" id="SSF81606">
    <property type="entry name" value="PP2C-like"/>
    <property type="match status" value="1"/>
</dbReference>
<dbReference type="Gene3D" id="3.60.40.10">
    <property type="entry name" value="PPM-type phosphatase domain"/>
    <property type="match status" value="1"/>
</dbReference>
<dbReference type="Proteomes" id="UP001370100">
    <property type="component" value="Unassembled WGS sequence"/>
</dbReference>